<reference evidence="1" key="1">
    <citation type="journal article" date="2014" name="Front. Microbiol.">
        <title>High frequency of phylogenetically diverse reductive dehalogenase-homologous genes in deep subseafloor sedimentary metagenomes.</title>
        <authorList>
            <person name="Kawai M."/>
            <person name="Futagami T."/>
            <person name="Toyoda A."/>
            <person name="Takaki Y."/>
            <person name="Nishi S."/>
            <person name="Hori S."/>
            <person name="Arai W."/>
            <person name="Tsubouchi T."/>
            <person name="Morono Y."/>
            <person name="Uchiyama I."/>
            <person name="Ito T."/>
            <person name="Fujiyama A."/>
            <person name="Inagaki F."/>
            <person name="Takami H."/>
        </authorList>
    </citation>
    <scope>NUCLEOTIDE SEQUENCE</scope>
    <source>
        <strain evidence="1">Expedition CK06-06</strain>
    </source>
</reference>
<comment type="caution">
    <text evidence="1">The sequence shown here is derived from an EMBL/GenBank/DDBJ whole genome shotgun (WGS) entry which is preliminary data.</text>
</comment>
<gene>
    <name evidence="1" type="ORF">S12H4_03276</name>
</gene>
<accession>X1SSI3</accession>
<dbReference type="AlphaFoldDB" id="X1SSI3"/>
<name>X1SSI3_9ZZZZ</name>
<dbReference type="EMBL" id="BARW01000902">
    <property type="protein sequence ID" value="GAI70789.1"/>
    <property type="molecule type" value="Genomic_DNA"/>
</dbReference>
<evidence type="ECO:0000313" key="1">
    <source>
        <dbReference type="EMBL" id="GAI70789.1"/>
    </source>
</evidence>
<sequence>MANDYKYYVDWFKHDCESCQSDLSLARADYDDIDPMAFPTVGGHRATISAIKGAIDGLIDAVYHLISHEAGQPFYYNAYNALKENCDYLDECGGAVTWQAICEAWVKDDFAGMEWTIACIDHMRKLMWDKPFSVIWASAPTEYEIK</sequence>
<proteinExistence type="predicted"/>
<organism evidence="1">
    <name type="scientific">marine sediment metagenome</name>
    <dbReference type="NCBI Taxonomy" id="412755"/>
    <lineage>
        <taxon>unclassified sequences</taxon>
        <taxon>metagenomes</taxon>
        <taxon>ecological metagenomes</taxon>
    </lineage>
</organism>
<protein>
    <submittedName>
        <fullName evidence="1">Uncharacterized protein</fullName>
    </submittedName>
</protein>